<name>A0AA36GKN4_CYLNA</name>
<proteinExistence type="inferred from homology"/>
<dbReference type="PANTHER" id="PTHR31905">
    <property type="entry name" value="COILED-COIL DOMAIN-CONTAINING PROTEIN 58"/>
    <property type="match status" value="1"/>
</dbReference>
<dbReference type="EMBL" id="CATQJL010000112">
    <property type="protein sequence ID" value="CAJ0593352.1"/>
    <property type="molecule type" value="Genomic_DNA"/>
</dbReference>
<evidence type="ECO:0000256" key="3">
    <source>
        <dbReference type="ARBA" id="ARBA00030733"/>
    </source>
</evidence>
<evidence type="ECO:0000313" key="4">
    <source>
        <dbReference type="EMBL" id="CAJ0593352.1"/>
    </source>
</evidence>
<evidence type="ECO:0000256" key="2">
    <source>
        <dbReference type="ARBA" id="ARBA00024228"/>
    </source>
</evidence>
<evidence type="ECO:0000256" key="1">
    <source>
        <dbReference type="ARBA" id="ARBA00024204"/>
    </source>
</evidence>
<protein>
    <recommendedName>
        <fullName evidence="2">Protein MIX23</fullName>
    </recommendedName>
    <alternativeName>
        <fullName evidence="3">Coiled-coil domain-containing protein 58</fullName>
    </alternativeName>
</protein>
<dbReference type="AlphaFoldDB" id="A0AA36GKN4"/>
<gene>
    <name evidence="4" type="ORF">CYNAS_LOCUS5335</name>
</gene>
<dbReference type="Proteomes" id="UP001176961">
    <property type="component" value="Unassembled WGS sequence"/>
</dbReference>
<dbReference type="Pfam" id="PF09774">
    <property type="entry name" value="MIX23"/>
    <property type="match status" value="1"/>
</dbReference>
<sequence>MSNPSAHLDCTDLAAFMTRLETLRKADDSVIIALNDALPTQSFHPVNARQTCENVGKQLAELQKERFDLIERCLAENEKRAKTIPEGTLEARIVRNTIRQIRGEFGVEEIIGARSRKAVDERCGKIF</sequence>
<accession>A0AA36GKN4</accession>
<comment type="similarity">
    <text evidence="1">Belongs to the MIX23 family.</text>
</comment>
<comment type="caution">
    <text evidence="4">The sequence shown here is derived from an EMBL/GenBank/DDBJ whole genome shotgun (WGS) entry which is preliminary data.</text>
</comment>
<reference evidence="4" key="1">
    <citation type="submission" date="2023-07" db="EMBL/GenBank/DDBJ databases">
        <authorList>
            <consortium name="CYATHOMIX"/>
        </authorList>
    </citation>
    <scope>NUCLEOTIDE SEQUENCE</scope>
    <source>
        <strain evidence="4">N/A</strain>
    </source>
</reference>
<dbReference type="GO" id="GO:0005758">
    <property type="term" value="C:mitochondrial intermembrane space"/>
    <property type="evidence" value="ECO:0007669"/>
    <property type="project" value="InterPro"/>
</dbReference>
<dbReference type="PANTHER" id="PTHR31905:SF2">
    <property type="entry name" value="PROTEIN MIX23"/>
    <property type="match status" value="1"/>
</dbReference>
<keyword evidence="5" id="KW-1185">Reference proteome</keyword>
<dbReference type="InterPro" id="IPR019171">
    <property type="entry name" value="MIX23"/>
</dbReference>
<evidence type="ECO:0000313" key="5">
    <source>
        <dbReference type="Proteomes" id="UP001176961"/>
    </source>
</evidence>
<organism evidence="4 5">
    <name type="scientific">Cylicocyclus nassatus</name>
    <name type="common">Nematode worm</name>
    <dbReference type="NCBI Taxonomy" id="53992"/>
    <lineage>
        <taxon>Eukaryota</taxon>
        <taxon>Metazoa</taxon>
        <taxon>Ecdysozoa</taxon>
        <taxon>Nematoda</taxon>
        <taxon>Chromadorea</taxon>
        <taxon>Rhabditida</taxon>
        <taxon>Rhabditina</taxon>
        <taxon>Rhabditomorpha</taxon>
        <taxon>Strongyloidea</taxon>
        <taxon>Strongylidae</taxon>
        <taxon>Cylicocyclus</taxon>
    </lineage>
</organism>